<name>A0A378UJ59_BERDE</name>
<dbReference type="InterPro" id="IPR018062">
    <property type="entry name" value="HTH_AraC-typ_CS"/>
</dbReference>
<evidence type="ECO:0000259" key="4">
    <source>
        <dbReference type="PROSITE" id="PS01124"/>
    </source>
</evidence>
<evidence type="ECO:0000256" key="1">
    <source>
        <dbReference type="ARBA" id="ARBA00023015"/>
    </source>
</evidence>
<evidence type="ECO:0000313" key="5">
    <source>
        <dbReference type="EMBL" id="STZ77424.1"/>
    </source>
</evidence>
<dbReference type="InterPro" id="IPR013656">
    <property type="entry name" value="PAS_4"/>
</dbReference>
<reference evidence="5 6" key="1">
    <citation type="submission" date="2018-06" db="EMBL/GenBank/DDBJ databases">
        <authorList>
            <consortium name="Pathogen Informatics"/>
            <person name="Doyle S."/>
        </authorList>
    </citation>
    <scope>NUCLEOTIDE SEQUENCE [LARGE SCALE GENOMIC DNA]</scope>
    <source>
        <strain evidence="5 6">NCTC10295</strain>
    </source>
</reference>
<keyword evidence="2" id="KW-0238">DNA-binding</keyword>
<dbReference type="EMBL" id="UGQS01000002">
    <property type="protein sequence ID" value="STZ77424.1"/>
    <property type="molecule type" value="Genomic_DNA"/>
</dbReference>
<dbReference type="GO" id="GO:0003700">
    <property type="term" value="F:DNA-binding transcription factor activity"/>
    <property type="evidence" value="ECO:0007669"/>
    <property type="project" value="InterPro"/>
</dbReference>
<dbReference type="InterPro" id="IPR050204">
    <property type="entry name" value="AraC_XylS_family_regulators"/>
</dbReference>
<accession>A0A378UJ59</accession>
<dbReference type="RefSeq" id="WP_082790436.1">
    <property type="nucleotide sequence ID" value="NZ_CP181246.1"/>
</dbReference>
<keyword evidence="6" id="KW-1185">Reference proteome</keyword>
<dbReference type="PROSITE" id="PS00041">
    <property type="entry name" value="HTH_ARAC_FAMILY_1"/>
    <property type="match status" value="1"/>
</dbReference>
<dbReference type="InterPro" id="IPR020449">
    <property type="entry name" value="Tscrpt_reg_AraC-type_HTH"/>
</dbReference>
<sequence length="271" mass="30442">MDTRLAKGLHEAVKPPAGIPPCALPGSLDELLRATAWFAPVFHALPTTVVFVKNTRAEYLYGNRTLLQRLQLSEQSDLLGKTSADVFQSEWGRQYTEQDLAVLAQGRAIENKLELHTYPTRELGWCVTHKFPITDTNGNTVAVLGISADLESNRDNNPRLNRKIVRIEQYLHEHLDQTVTMKQLEAVSRLSAAQIERGFKKIFNITPAQYIQKLRIDRAVALLRGQMPVSEVSAQCGYSDHSAFSRHFKSALGITPSEFRNLCRRTADTAE</sequence>
<dbReference type="InterPro" id="IPR018060">
    <property type="entry name" value="HTH_AraC"/>
</dbReference>
<dbReference type="InterPro" id="IPR009057">
    <property type="entry name" value="Homeodomain-like_sf"/>
</dbReference>
<dbReference type="InterPro" id="IPR035965">
    <property type="entry name" value="PAS-like_dom_sf"/>
</dbReference>
<proteinExistence type="predicted"/>
<dbReference type="SUPFAM" id="SSF46689">
    <property type="entry name" value="Homeodomain-like"/>
    <property type="match status" value="2"/>
</dbReference>
<dbReference type="Gene3D" id="1.10.10.60">
    <property type="entry name" value="Homeodomain-like"/>
    <property type="match status" value="1"/>
</dbReference>
<dbReference type="Pfam" id="PF08448">
    <property type="entry name" value="PAS_4"/>
    <property type="match status" value="1"/>
</dbReference>
<dbReference type="Gene3D" id="3.30.450.20">
    <property type="entry name" value="PAS domain"/>
    <property type="match status" value="1"/>
</dbReference>
<dbReference type="Pfam" id="PF12833">
    <property type="entry name" value="HTH_18"/>
    <property type="match status" value="1"/>
</dbReference>
<dbReference type="SMART" id="SM00342">
    <property type="entry name" value="HTH_ARAC"/>
    <property type="match status" value="1"/>
</dbReference>
<evidence type="ECO:0000313" key="6">
    <source>
        <dbReference type="Proteomes" id="UP000254651"/>
    </source>
</evidence>
<dbReference type="Proteomes" id="UP000254651">
    <property type="component" value="Unassembled WGS sequence"/>
</dbReference>
<feature type="domain" description="HTH araC/xylS-type" evidence="4">
    <location>
        <begin position="165"/>
        <end position="262"/>
    </location>
</feature>
<dbReference type="PANTHER" id="PTHR46796:SF13">
    <property type="entry name" value="HTH-TYPE TRANSCRIPTIONAL ACTIVATOR RHAS"/>
    <property type="match status" value="1"/>
</dbReference>
<evidence type="ECO:0000256" key="2">
    <source>
        <dbReference type="ARBA" id="ARBA00023125"/>
    </source>
</evidence>
<dbReference type="GO" id="GO:0043565">
    <property type="term" value="F:sequence-specific DNA binding"/>
    <property type="evidence" value="ECO:0007669"/>
    <property type="project" value="InterPro"/>
</dbReference>
<organism evidence="5 6">
    <name type="scientific">Bergeriella denitrificans</name>
    <name type="common">Neisseria denitrificans</name>
    <dbReference type="NCBI Taxonomy" id="494"/>
    <lineage>
        <taxon>Bacteria</taxon>
        <taxon>Pseudomonadati</taxon>
        <taxon>Pseudomonadota</taxon>
        <taxon>Betaproteobacteria</taxon>
        <taxon>Neisseriales</taxon>
        <taxon>Neisseriaceae</taxon>
        <taxon>Bergeriella</taxon>
    </lineage>
</organism>
<keyword evidence="1" id="KW-0805">Transcription regulation</keyword>
<dbReference type="PANTHER" id="PTHR46796">
    <property type="entry name" value="HTH-TYPE TRANSCRIPTIONAL ACTIVATOR RHAS-RELATED"/>
    <property type="match status" value="1"/>
</dbReference>
<dbReference type="PROSITE" id="PS01124">
    <property type="entry name" value="HTH_ARAC_FAMILY_2"/>
    <property type="match status" value="1"/>
</dbReference>
<gene>
    <name evidence="5" type="primary">btr</name>
    <name evidence="5" type="ORF">NCTC10295_02241</name>
</gene>
<keyword evidence="3" id="KW-0804">Transcription</keyword>
<evidence type="ECO:0000256" key="3">
    <source>
        <dbReference type="ARBA" id="ARBA00023163"/>
    </source>
</evidence>
<dbReference type="SUPFAM" id="SSF55785">
    <property type="entry name" value="PYP-like sensor domain (PAS domain)"/>
    <property type="match status" value="1"/>
</dbReference>
<dbReference type="AlphaFoldDB" id="A0A378UJ59"/>
<protein>
    <submittedName>
        <fullName evidence="5">Bacillibactin transport regulator</fullName>
    </submittedName>
</protein>
<dbReference type="PRINTS" id="PR00032">
    <property type="entry name" value="HTHARAC"/>
</dbReference>